<dbReference type="InterPro" id="IPR021517">
    <property type="entry name" value="DUF3180"/>
</dbReference>
<accession>A0A9D2J3T0</accession>
<name>A0A9D2J3T0_9MICO</name>
<feature type="transmembrane region" description="Helical" evidence="1">
    <location>
        <begin position="39"/>
        <end position="57"/>
    </location>
</feature>
<gene>
    <name evidence="2" type="ORF">H9815_09060</name>
</gene>
<dbReference type="EMBL" id="DXBY01000153">
    <property type="protein sequence ID" value="HIZ35915.1"/>
    <property type="molecule type" value="Genomic_DNA"/>
</dbReference>
<dbReference type="Proteomes" id="UP000824037">
    <property type="component" value="Unassembled WGS sequence"/>
</dbReference>
<feature type="transmembrane region" description="Helical" evidence="1">
    <location>
        <begin position="7"/>
        <end position="27"/>
    </location>
</feature>
<evidence type="ECO:0000256" key="1">
    <source>
        <dbReference type="SAM" id="Phobius"/>
    </source>
</evidence>
<proteinExistence type="predicted"/>
<keyword evidence="1" id="KW-1133">Transmembrane helix</keyword>
<keyword evidence="1" id="KW-0472">Membrane</keyword>
<feature type="transmembrane region" description="Helical" evidence="1">
    <location>
        <begin position="116"/>
        <end position="134"/>
    </location>
</feature>
<reference evidence="2" key="1">
    <citation type="journal article" date="2021" name="PeerJ">
        <title>Extensive microbial diversity within the chicken gut microbiome revealed by metagenomics and culture.</title>
        <authorList>
            <person name="Gilroy R."/>
            <person name="Ravi A."/>
            <person name="Getino M."/>
            <person name="Pursley I."/>
            <person name="Horton D.L."/>
            <person name="Alikhan N.F."/>
            <person name="Baker D."/>
            <person name="Gharbi K."/>
            <person name="Hall N."/>
            <person name="Watson M."/>
            <person name="Adriaenssens E.M."/>
            <person name="Foster-Nyarko E."/>
            <person name="Jarju S."/>
            <person name="Secka A."/>
            <person name="Antonio M."/>
            <person name="Oren A."/>
            <person name="Chaudhuri R.R."/>
            <person name="La Ragione R."/>
            <person name="Hildebrand F."/>
            <person name="Pallen M.J."/>
        </authorList>
    </citation>
    <scope>NUCLEOTIDE SEQUENCE</scope>
    <source>
        <strain evidence="2">ChiGjej4B4-7305</strain>
    </source>
</reference>
<feature type="transmembrane region" description="Helical" evidence="1">
    <location>
        <begin position="77"/>
        <end position="96"/>
    </location>
</feature>
<evidence type="ECO:0000313" key="2">
    <source>
        <dbReference type="EMBL" id="HIZ35915.1"/>
    </source>
</evidence>
<comment type="caution">
    <text evidence="2">The sequence shown here is derived from an EMBL/GenBank/DDBJ whole genome shotgun (WGS) entry which is preliminary data.</text>
</comment>
<reference evidence="2" key="2">
    <citation type="submission" date="2021-04" db="EMBL/GenBank/DDBJ databases">
        <authorList>
            <person name="Gilroy R."/>
        </authorList>
    </citation>
    <scope>NUCLEOTIDE SEQUENCE</scope>
    <source>
        <strain evidence="2">ChiGjej4B4-7305</strain>
    </source>
</reference>
<keyword evidence="1" id="KW-0812">Transmembrane</keyword>
<protein>
    <submittedName>
        <fullName evidence="2">DUF3180 domain-containing protein</fullName>
    </submittedName>
</protein>
<organism evidence="2 3">
    <name type="scientific">Candidatus Ruania gallistercoris</name>
    <dbReference type="NCBI Taxonomy" id="2838746"/>
    <lineage>
        <taxon>Bacteria</taxon>
        <taxon>Bacillati</taxon>
        <taxon>Actinomycetota</taxon>
        <taxon>Actinomycetes</taxon>
        <taxon>Micrococcales</taxon>
        <taxon>Ruaniaceae</taxon>
        <taxon>Ruania</taxon>
    </lineage>
</organism>
<dbReference type="AlphaFoldDB" id="A0A9D2J3T0"/>
<sequence length="158" mass="16667">MSRLRWSTLGAVTIVAGTISVVALRWWTTLGHLPVHVPLLLAAVLLALAVLVLVFGLRVRAAVRRHTLDDPVGAARVLVLGQAAAITAAIHLGYLFAQLGLALPRWDAPEPRAQAIRVLICLVTAGALGAAGMLTQHFCRVPPEDDDDQDPSPPGVSA</sequence>
<evidence type="ECO:0000313" key="3">
    <source>
        <dbReference type="Proteomes" id="UP000824037"/>
    </source>
</evidence>
<dbReference type="Pfam" id="PF11377">
    <property type="entry name" value="DUF3180"/>
    <property type="match status" value="1"/>
</dbReference>